<dbReference type="InterPro" id="IPR050126">
    <property type="entry name" value="Ap4A_hydrolase"/>
</dbReference>
<dbReference type="SUPFAM" id="SSF56091">
    <property type="entry name" value="DNA ligase/mRNA capping enzyme, catalytic domain"/>
    <property type="match status" value="1"/>
</dbReference>
<dbReference type="InterPro" id="IPR032380">
    <property type="entry name" value="PNKP_ligase_dom"/>
</dbReference>
<dbReference type="InterPro" id="IPR004843">
    <property type="entry name" value="Calcineurin-like_PHP"/>
</dbReference>
<dbReference type="Pfam" id="PF13671">
    <property type="entry name" value="AAA_33"/>
    <property type="match status" value="1"/>
</dbReference>
<dbReference type="CDD" id="cd07423">
    <property type="entry name" value="MPP_Prp_like"/>
    <property type="match status" value="1"/>
</dbReference>
<dbReference type="SUPFAM" id="SSF52540">
    <property type="entry name" value="P-loop containing nucleoside triphosphate hydrolases"/>
    <property type="match status" value="1"/>
</dbReference>
<evidence type="ECO:0000313" key="3">
    <source>
        <dbReference type="EMBL" id="NNJ25080.1"/>
    </source>
</evidence>
<proteinExistence type="predicted"/>
<dbReference type="Gene3D" id="3.30.470.30">
    <property type="entry name" value="DNA ligase/mRNA capping enzyme"/>
    <property type="match status" value="2"/>
</dbReference>
<dbReference type="SUPFAM" id="SSF56300">
    <property type="entry name" value="Metallo-dependent phosphatases"/>
    <property type="match status" value="1"/>
</dbReference>
<accession>A0ABX1VAW4</accession>
<name>A0ABX1VAW4_9PLAN</name>
<keyword evidence="4" id="KW-1185">Reference proteome</keyword>
<dbReference type="Pfam" id="PF00149">
    <property type="entry name" value="Metallophos"/>
    <property type="match status" value="1"/>
</dbReference>
<dbReference type="Pfam" id="PF16542">
    <property type="entry name" value="PNKP_ligase"/>
    <property type="match status" value="1"/>
</dbReference>
<evidence type="ECO:0000259" key="2">
    <source>
        <dbReference type="Pfam" id="PF16542"/>
    </source>
</evidence>
<evidence type="ECO:0000313" key="4">
    <source>
        <dbReference type="Proteomes" id="UP000609651"/>
    </source>
</evidence>
<organism evidence="3 4">
    <name type="scientific">Alienimonas chondri</name>
    <dbReference type="NCBI Taxonomy" id="2681879"/>
    <lineage>
        <taxon>Bacteria</taxon>
        <taxon>Pseudomonadati</taxon>
        <taxon>Planctomycetota</taxon>
        <taxon>Planctomycetia</taxon>
        <taxon>Planctomycetales</taxon>
        <taxon>Planctomycetaceae</taxon>
        <taxon>Alienimonas</taxon>
    </lineage>
</organism>
<feature type="domain" description="Calcineurin-like phosphoesterase" evidence="1">
    <location>
        <begin position="182"/>
        <end position="323"/>
    </location>
</feature>
<gene>
    <name evidence="3" type="primary">apaH_1</name>
    <name evidence="3" type="ORF">LzC2_11420</name>
</gene>
<dbReference type="InterPro" id="IPR041780">
    <property type="entry name" value="MPP_PrpE-like"/>
</dbReference>
<dbReference type="RefSeq" id="WP_171184698.1">
    <property type="nucleotide sequence ID" value="NZ_WTPX01000024.1"/>
</dbReference>
<dbReference type="GO" id="GO:0008803">
    <property type="term" value="F:bis(5'-nucleosyl)-tetraphosphatase (symmetrical) activity"/>
    <property type="evidence" value="ECO:0007669"/>
    <property type="project" value="UniProtKB-EC"/>
</dbReference>
<dbReference type="InterPro" id="IPR027417">
    <property type="entry name" value="P-loop_NTPase"/>
</dbReference>
<dbReference type="EMBL" id="WTPX01000024">
    <property type="protein sequence ID" value="NNJ25080.1"/>
    <property type="molecule type" value="Genomic_DNA"/>
</dbReference>
<feature type="domain" description="Polynucleotide kinase-phosphatase ligase" evidence="2">
    <location>
        <begin position="466"/>
        <end position="843"/>
    </location>
</feature>
<dbReference type="Gene3D" id="3.60.21.10">
    <property type="match status" value="1"/>
</dbReference>
<dbReference type="InterPro" id="IPR024028">
    <property type="entry name" value="PNKP_bac"/>
</dbReference>
<comment type="caution">
    <text evidence="3">The sequence shown here is derived from an EMBL/GenBank/DDBJ whole genome shotgun (WGS) entry which is preliminary data.</text>
</comment>
<dbReference type="PANTHER" id="PTHR42850">
    <property type="entry name" value="METALLOPHOSPHOESTERASE"/>
    <property type="match status" value="1"/>
</dbReference>
<dbReference type="InterPro" id="IPR029052">
    <property type="entry name" value="Metallo-depent_PP-like"/>
</dbReference>
<dbReference type="PANTHER" id="PTHR42850:SF7">
    <property type="entry name" value="BIS(5'-NUCLEOSYL)-TETRAPHOSPHATASE PRPE [ASYMMETRICAL]"/>
    <property type="match status" value="1"/>
</dbReference>
<dbReference type="Gene3D" id="3.40.50.300">
    <property type="entry name" value="P-loop containing nucleotide triphosphate hydrolases"/>
    <property type="match status" value="1"/>
</dbReference>
<protein>
    <submittedName>
        <fullName evidence="3">Bis(5'-nucleosyl)-tetraphosphatase, symmetrical</fullName>
        <ecNumber evidence="3">3.6.1.41</ecNumber>
    </submittedName>
</protein>
<dbReference type="Proteomes" id="UP000609651">
    <property type="component" value="Unassembled WGS sequence"/>
</dbReference>
<keyword evidence="3" id="KW-0378">Hydrolase</keyword>
<sequence>MKIELPDLSLVCLVGASGSGKSTFAAKYFRSTEVLSSDAFRGWVADDEADQSATEDAFEALFHLAGVRLKRGRLTVIDATHTRREDRAKAVALARAHHAIPVAIVLAPPADVCLERHAGREDRRFSTRVVRNQHRDVLRSLKHLRREGFRHTWVLKEPETIDAATIARVPLYCRRHQADAGPFDIIGDVHGCMDELRALLATLGYEPHATAGFVHPKGRKAIFLGDLGDRGPDSVGVIETAMAMCDAGQAYAVPGNHDAKLVRALRGRNVRRSHGLDETLTQIDSLPDSRREPFRESATRFLDGLVSHLVLDGGGLVVAHAGLPEAMHGRGSGAVREFCLYGQTTGRVTEEGFPERLDWAANYAGGAAVVHGHVAVSAAVWRNNVLNLDTGCVFGGELSALRWPEREIVQIPAAKTHYDRGGPLPSPFPDDPAGGALPDAADLLGKNGVETELMGRITVRAEQSAAALEVMARHGVDPRWLIHLPPTMSPCAASQLDAFLEHPAEAFSLYASAGVKEVVCEEKHMGSRALLVVCRDADAAAARFNVTDGSIGECWTRTGRRFFNDAEQHSEFLNRVRDAVTTAGLWDELNSDWLCLDAELLPWNLKADSLIRGQFAPTAAAGLAATGAAADALARAIERGVDLAEDADRLRDRHQDLLQYRVALREYVRDLNGLEGVRLAPFHLLAHEGRVNHERPHRWHLDRLDRLCEAGGDLFLRTSRRFLDPADPTAIAEATDWWEAATAAGGEGMVVKPAGFTQRDGRTLLQPGVKVRGREYLRLIYGPHYLAPRNLKRLRDRSLGRKRGLALREFALGIESLTRFVNREPLCRVHPPAFAVLALESEPVDPRL</sequence>
<evidence type="ECO:0000259" key="1">
    <source>
        <dbReference type="Pfam" id="PF00149"/>
    </source>
</evidence>
<reference evidence="3 4" key="1">
    <citation type="journal article" date="2020" name="Syst. Appl. Microbiol.">
        <title>Alienimonas chondri sp. nov., a novel planctomycete isolated from the biofilm of the red alga Chondrus crispus.</title>
        <authorList>
            <person name="Vitorino I."/>
            <person name="Albuquerque L."/>
            <person name="Wiegand S."/>
            <person name="Kallscheuer N."/>
            <person name="da Costa M.S."/>
            <person name="Lobo-da-Cunha A."/>
            <person name="Jogler C."/>
            <person name="Lage O.M."/>
        </authorList>
    </citation>
    <scope>NUCLEOTIDE SEQUENCE [LARGE SCALE GENOMIC DNA]</scope>
    <source>
        <strain evidence="3 4">LzC2</strain>
    </source>
</reference>
<dbReference type="EC" id="3.6.1.41" evidence="3"/>
<dbReference type="NCBIfam" id="TIGR04075">
    <property type="entry name" value="bacter_Pnkp"/>
    <property type="match status" value="1"/>
</dbReference>